<name>A0ABU8XM14_9PROT</name>
<reference evidence="2 3" key="1">
    <citation type="submission" date="2024-01" db="EMBL/GenBank/DDBJ databases">
        <title>Multi-omics insights into the function and evolution of sodium benzoate biodegradation pathways in Benzoatithermus flavus gen. nov., sp. nov. from hot spring.</title>
        <authorList>
            <person name="Hu C.-J."/>
            <person name="Li W.-J."/>
        </authorList>
    </citation>
    <scope>NUCLEOTIDE SEQUENCE [LARGE SCALE GENOMIC DNA]</scope>
    <source>
        <strain evidence="2 3">SYSU G07066</strain>
    </source>
</reference>
<dbReference type="RefSeq" id="WP_418157969.1">
    <property type="nucleotide sequence ID" value="NZ_JBBLZC010000002.1"/>
</dbReference>
<dbReference type="Proteomes" id="UP001375743">
    <property type="component" value="Unassembled WGS sequence"/>
</dbReference>
<evidence type="ECO:0000313" key="2">
    <source>
        <dbReference type="EMBL" id="MEK0082119.1"/>
    </source>
</evidence>
<feature type="signal peptide" evidence="1">
    <location>
        <begin position="1"/>
        <end position="22"/>
    </location>
</feature>
<keyword evidence="3" id="KW-1185">Reference proteome</keyword>
<evidence type="ECO:0000313" key="3">
    <source>
        <dbReference type="Proteomes" id="UP001375743"/>
    </source>
</evidence>
<dbReference type="EMBL" id="JBBLZC010000002">
    <property type="protein sequence ID" value="MEK0082119.1"/>
    <property type="molecule type" value="Genomic_DNA"/>
</dbReference>
<gene>
    <name evidence="2" type="ORF">U1T56_03065</name>
</gene>
<accession>A0ABU8XM14</accession>
<sequence length="94" mass="9980">MKKLSALLSAVTIIASVGAAQAADVKTSKSQLVLLSYSQMDSVIAGFHRVQVNRQVTVGCIVNVQCNQNAQQVNQSGFANINVQPVTQLNIIVP</sequence>
<protein>
    <submittedName>
        <fullName evidence="2">Uncharacterized protein</fullName>
    </submittedName>
</protein>
<feature type="chain" id="PRO_5045727306" evidence="1">
    <location>
        <begin position="23"/>
        <end position="94"/>
    </location>
</feature>
<evidence type="ECO:0000256" key="1">
    <source>
        <dbReference type="SAM" id="SignalP"/>
    </source>
</evidence>
<proteinExistence type="predicted"/>
<comment type="caution">
    <text evidence="2">The sequence shown here is derived from an EMBL/GenBank/DDBJ whole genome shotgun (WGS) entry which is preliminary data.</text>
</comment>
<organism evidence="2 3">
    <name type="scientific">Benzoatithermus flavus</name>
    <dbReference type="NCBI Taxonomy" id="3108223"/>
    <lineage>
        <taxon>Bacteria</taxon>
        <taxon>Pseudomonadati</taxon>
        <taxon>Pseudomonadota</taxon>
        <taxon>Alphaproteobacteria</taxon>
        <taxon>Geminicoccales</taxon>
        <taxon>Geminicoccaceae</taxon>
        <taxon>Benzoatithermus</taxon>
    </lineage>
</organism>
<keyword evidence="1" id="KW-0732">Signal</keyword>